<feature type="domain" description="S1 motif" evidence="11">
    <location>
        <begin position="1293"/>
        <end position="1364"/>
    </location>
</feature>
<dbReference type="InterPro" id="IPR011990">
    <property type="entry name" value="TPR-like_helical_dom_sf"/>
</dbReference>
<evidence type="ECO:0000256" key="2">
    <source>
        <dbReference type="ARBA" id="ARBA00022517"/>
    </source>
</evidence>
<feature type="compositionally biased region" description="Acidic residues" evidence="10">
    <location>
        <begin position="1368"/>
        <end position="1386"/>
    </location>
</feature>
<dbReference type="SMART" id="SM00316">
    <property type="entry name" value="S1"/>
    <property type="match status" value="13"/>
</dbReference>
<dbReference type="FunFam" id="2.40.50.140:FF:000155">
    <property type="entry name" value="rRNA biogenesis protein RRP5"/>
    <property type="match status" value="1"/>
</dbReference>
<dbReference type="Pfam" id="PF00575">
    <property type="entry name" value="S1"/>
    <property type="match status" value="4"/>
</dbReference>
<dbReference type="VEuPathDB" id="FungiDB:F4678DRAFT_431980"/>
<feature type="region of interest" description="Disordered" evidence="10">
    <location>
        <begin position="1"/>
        <end position="123"/>
    </location>
</feature>
<feature type="region of interest" description="Disordered" evidence="10">
    <location>
        <begin position="1365"/>
        <end position="1386"/>
    </location>
</feature>
<keyword evidence="5" id="KW-0677">Repeat</keyword>
<dbReference type="GO" id="GO:0003723">
    <property type="term" value="F:RNA binding"/>
    <property type="evidence" value="ECO:0007669"/>
    <property type="project" value="TreeGrafter"/>
</dbReference>
<gene>
    <name evidence="12" type="ORF">NPX13_g3253</name>
</gene>
<feature type="domain" description="S1 motif" evidence="11">
    <location>
        <begin position="1023"/>
        <end position="1094"/>
    </location>
</feature>
<dbReference type="InterPro" id="IPR045209">
    <property type="entry name" value="Rrp5"/>
</dbReference>
<dbReference type="InterPro" id="IPR003107">
    <property type="entry name" value="HAT"/>
</dbReference>
<dbReference type="SUPFAM" id="SSF48452">
    <property type="entry name" value="TPR-like"/>
    <property type="match status" value="2"/>
</dbReference>
<keyword evidence="2" id="KW-0690">Ribosome biogenesis</keyword>
<keyword evidence="3" id="KW-0698">rRNA processing</keyword>
<feature type="region of interest" description="Disordered" evidence="10">
    <location>
        <begin position="1448"/>
        <end position="1493"/>
    </location>
</feature>
<comment type="caution">
    <text evidence="12">The sequence shown here is derived from an EMBL/GenBank/DDBJ whole genome shotgun (WGS) entry which is preliminary data.</text>
</comment>
<feature type="region of interest" description="Disordered" evidence="10">
    <location>
        <begin position="880"/>
        <end position="908"/>
    </location>
</feature>
<dbReference type="Gene3D" id="1.25.40.10">
    <property type="entry name" value="Tetratricopeptide repeat domain"/>
    <property type="match status" value="1"/>
</dbReference>
<dbReference type="CDD" id="cd05702">
    <property type="entry name" value="S1_Rrp5_repeat_hs11_sc8"/>
    <property type="match status" value="1"/>
</dbReference>
<dbReference type="Gene3D" id="2.40.50.140">
    <property type="entry name" value="Nucleic acid-binding proteins"/>
    <property type="match status" value="12"/>
</dbReference>
<comment type="function">
    <text evidence="7">Involved in the biogenesis of rRNA. Required for the formation of 18S and 5.8S rRNA.</text>
</comment>
<evidence type="ECO:0000256" key="5">
    <source>
        <dbReference type="ARBA" id="ARBA00022737"/>
    </source>
</evidence>
<sequence length="1777" mass="195213">MSALKRKDAPGGAPTAKSPKRSKSDKPQAKQNASSSQSAKQSQQKLPSAPAVSQLKEEEPLFPRGGGSVLSPLEHRQISIQAKQDVLFEQQSGQGTKKAEQSSKRRKSKGSKNKPSSSTRSAEEVVRIESLNYQASATGRQWSLGQITEIRPLQLVVALPNSLSGHVPITSISGPLSERVAAEAEAMDDEDQDENETDAVDLSEIFQVGQYLRAYVTSTTEDSTGTSTKPKKHIELSLRPDQTNTGLVSHEIVENTVVMAAVSSVEDHGFVMDLGLSDGTTRGFLPRKEVSNGLPEAGVQLGAVFLCLVTKKGANGKIIQLTALHDKLANVQNFASEATTIQTFLPGSAVELMVSDISRRGLVGKVMGSLDVTADLIHSGAGPRALDLEEKYKIGKKIKARVICDFPTAKEPKLGVSLLDHVMNLTPLRTTSAKLPLDVLPPSSMVEQCTIFKVDPDKGVFVNIGVDGVPGFVHISRLKDGKLDLLSESSGPFKIGTVHRGRIITYNAVDGVYNLSFESSVLEQPFLRIEDVAVGTVVSGEIEKLLINQDGVSGLLVKLAEGIHGYIPEMHMADVRLQHPEKKFREGLKVKARVLSTDLIKRQVRLTLKKTLVNSEAPPLKSFDELVVGAQSPATIIKVLDNGAVVQFYGSLRGFLPVSEMSEAYIRDPKEHFRVGQVVNVHILNFDIDTQKLFVSCKDPSAFGIEKQNALKRLNVGEVVSAKVIQKTEDDVHVELVDSSLKALLSVGQLADRPSKNQSTMKGIRVGQILDDLIVLDKNDSRRSIALSKKQGLVQASRDGTLLTSLDQAQVGDVRKGFVRNITVTAVFVQFPGLLTALLPKSKIPRDDHEKTDFGLKKYQSIDVKIDSIDRENGRLVVASPALADKPSTDSQSPAASKLENPVDDSLKSTSDLHVGKVTKASIVSIKSTQLNVKLADNIQGRVDVSQVFDSWDKIPNVKAPLGKFRVNTTIAVRILGVHDAKNHRYLPISHRSTHSVLELSTKPSDLKESAPSELSLKTLELGSMHTGFVNNIQSNSLWVNLSPNVRGRISMLEISDDVSLLDDLSTKFPIGSALRVRVLAVNLTDGRLDLSARSSGASTQISWDSIKKNVVLPGRITKINERQIIVQLSDLISAPAHLIDLSDDYDKASTMSHSKNSVVRVSVVDVDKSNKRLRLSLRPSRVLNSSLPVKDREITSFTQLNVGDIVRGFVKNVSDKGLFIGLGGDVSSMVRISDLSDRFIKEWKDEFQVDQLVKGRITSIDSTSGQIQMSLKSSVVDKDFVPLTNYQDLHAGQVVTGKVRKVEDFGAFILIDGSENVSGLCHRSEMAEKPVQDARKLLSEGDAVKAMILDVNVQKKRISFGLKPSYFEDDDDDEMDEDDSDDGDEIAGALLEDSEDEQSDDEDMEDASSSVIIEGTDHDNHLSSDVDDTDMIDGVAEDVDALDTGGFDWSGTALDEPVTAGTIMDQDTTEKKKKRRKPQVEIDRSGDLSTLGPQTAVDYEQLLNRQPNSSSLWIQYMAFQMQVSELAKAREVAERAVTTINSTEETEKLNVWIAYLNLEVRFGNDDTVDGVFKRACQVNDPQEIHQRLASIYVQDNKPEKADTLFQTITKKFGASSPDVWYNYAHWLHAVQNEPDRARALLRRATQALPEHARLPLMTKFAALEYNSPNGSAERGRTVFEGLIASFPKRFDLWSQLLDHEDGPNADKAVIRDVFDRATKVKGLKARPAKKWFKRWADWEEKNGDTKSQEKVRAKAGEWVRLKAESKKDEAEEDDDE</sequence>
<dbReference type="FunFam" id="2.40.50.140:FF:000103">
    <property type="entry name" value="protein RRP5 homolog"/>
    <property type="match status" value="2"/>
</dbReference>
<reference evidence="12" key="1">
    <citation type="submission" date="2022-07" db="EMBL/GenBank/DDBJ databases">
        <title>Genome Sequence of Xylaria arbuscula.</title>
        <authorList>
            <person name="Buettner E."/>
        </authorList>
    </citation>
    <scope>NUCLEOTIDE SEQUENCE</scope>
    <source>
        <strain evidence="12">VT107</strain>
    </source>
</reference>
<dbReference type="GO" id="GO:0006364">
    <property type="term" value="P:rRNA processing"/>
    <property type="evidence" value="ECO:0007669"/>
    <property type="project" value="UniProtKB-KW"/>
</dbReference>
<dbReference type="CDD" id="cd05698">
    <property type="entry name" value="S1_Rrp5_repeat_hs6_sc5"/>
    <property type="match status" value="1"/>
</dbReference>
<evidence type="ECO:0000313" key="13">
    <source>
        <dbReference type="Proteomes" id="UP001148614"/>
    </source>
</evidence>
<keyword evidence="13" id="KW-1185">Reference proteome</keyword>
<evidence type="ECO:0000256" key="6">
    <source>
        <dbReference type="ARBA" id="ARBA00023242"/>
    </source>
</evidence>
<evidence type="ECO:0000256" key="4">
    <source>
        <dbReference type="ARBA" id="ARBA00022553"/>
    </source>
</evidence>
<evidence type="ECO:0000259" key="11">
    <source>
        <dbReference type="PROSITE" id="PS50126"/>
    </source>
</evidence>
<evidence type="ECO:0000256" key="1">
    <source>
        <dbReference type="ARBA" id="ARBA00004604"/>
    </source>
</evidence>
<dbReference type="EMBL" id="JANPWZ010000393">
    <property type="protein sequence ID" value="KAJ3577312.1"/>
    <property type="molecule type" value="Genomic_DNA"/>
</dbReference>
<dbReference type="SMART" id="SM00386">
    <property type="entry name" value="HAT"/>
    <property type="match status" value="6"/>
</dbReference>
<dbReference type="Pfam" id="PF23459">
    <property type="entry name" value="S1_RRP5"/>
    <property type="match status" value="2"/>
</dbReference>
<dbReference type="InterPro" id="IPR048058">
    <property type="entry name" value="Rrp5_S1_rpt_hs11_sc8"/>
</dbReference>
<feature type="domain" description="S1 motif" evidence="11">
    <location>
        <begin position="535"/>
        <end position="609"/>
    </location>
</feature>
<feature type="domain" description="S1 motif" evidence="11">
    <location>
        <begin position="140"/>
        <end position="239"/>
    </location>
</feature>
<keyword evidence="6" id="KW-0539">Nucleus</keyword>
<feature type="domain" description="S1 motif" evidence="11">
    <location>
        <begin position="624"/>
        <end position="698"/>
    </location>
</feature>
<dbReference type="CDD" id="cd05707">
    <property type="entry name" value="S1_Rrp5_repeat_sc11"/>
    <property type="match status" value="1"/>
</dbReference>
<protein>
    <recommendedName>
        <fullName evidence="8">rRNA biogenesis protein RRP5</fullName>
    </recommendedName>
    <alternativeName>
        <fullName evidence="9">Ribosomal RNA-processing protein 5</fullName>
    </alternativeName>
</protein>
<feature type="domain" description="S1 motif" evidence="11">
    <location>
        <begin position="255"/>
        <end position="324"/>
    </location>
</feature>
<keyword evidence="4" id="KW-0597">Phosphoprotein</keyword>
<dbReference type="InterPro" id="IPR057302">
    <property type="entry name" value="Rrp5_S1"/>
</dbReference>
<evidence type="ECO:0000313" key="12">
    <source>
        <dbReference type="EMBL" id="KAJ3577312.1"/>
    </source>
</evidence>
<feature type="domain" description="S1 motif" evidence="11">
    <location>
        <begin position="1110"/>
        <end position="1179"/>
    </location>
</feature>
<dbReference type="InterPro" id="IPR003029">
    <property type="entry name" value="S1_domain"/>
</dbReference>
<dbReference type="CDD" id="cd05697">
    <property type="entry name" value="S1_Rrp5_repeat_hs5"/>
    <property type="match status" value="1"/>
</dbReference>
<dbReference type="InterPro" id="IPR048059">
    <property type="entry name" value="Rrp5_S1_rpt_hs1_sc1"/>
</dbReference>
<evidence type="ECO:0000256" key="7">
    <source>
        <dbReference type="ARBA" id="ARBA00055575"/>
    </source>
</evidence>
<evidence type="ECO:0000256" key="9">
    <source>
        <dbReference type="ARBA" id="ARBA00076674"/>
    </source>
</evidence>
<dbReference type="InterPro" id="IPR012340">
    <property type="entry name" value="NA-bd_OB-fold"/>
</dbReference>
<proteinExistence type="predicted"/>
<comment type="subcellular location">
    <subcellularLocation>
        <location evidence="1">Nucleus</location>
        <location evidence="1">Nucleolus</location>
    </subcellularLocation>
</comment>
<dbReference type="FunFam" id="2.40.50.140:FF:000266">
    <property type="entry name" value="rRNA biogenesis protein rrp5"/>
    <property type="match status" value="1"/>
</dbReference>
<organism evidence="12 13">
    <name type="scientific">Xylaria arbuscula</name>
    <dbReference type="NCBI Taxonomy" id="114810"/>
    <lineage>
        <taxon>Eukaryota</taxon>
        <taxon>Fungi</taxon>
        <taxon>Dikarya</taxon>
        <taxon>Ascomycota</taxon>
        <taxon>Pezizomycotina</taxon>
        <taxon>Sordariomycetes</taxon>
        <taxon>Xylariomycetidae</taxon>
        <taxon>Xylariales</taxon>
        <taxon>Xylariaceae</taxon>
        <taxon>Xylaria</taxon>
    </lineage>
</organism>
<evidence type="ECO:0000256" key="8">
    <source>
        <dbReference type="ARBA" id="ARBA00073619"/>
    </source>
</evidence>
<feature type="domain" description="S1 motif" evidence="11">
    <location>
        <begin position="443"/>
        <end position="518"/>
    </location>
</feature>
<dbReference type="Proteomes" id="UP001148614">
    <property type="component" value="Unassembled WGS sequence"/>
</dbReference>
<dbReference type="PANTHER" id="PTHR23270:SF10">
    <property type="entry name" value="PROTEIN RRP5 HOMOLOG"/>
    <property type="match status" value="1"/>
</dbReference>
<feature type="domain" description="S1 motif" evidence="11">
    <location>
        <begin position="717"/>
        <end position="790"/>
    </location>
</feature>
<evidence type="ECO:0000256" key="10">
    <source>
        <dbReference type="SAM" id="MobiDB-lite"/>
    </source>
</evidence>
<dbReference type="FunFam" id="2.40.50.140:FF:000278">
    <property type="entry name" value="rRNA biogenesis protein rrp5"/>
    <property type="match status" value="1"/>
</dbReference>
<dbReference type="GO" id="GO:0032040">
    <property type="term" value="C:small-subunit processome"/>
    <property type="evidence" value="ECO:0007669"/>
    <property type="project" value="TreeGrafter"/>
</dbReference>
<feature type="domain" description="S1 motif" evidence="11">
    <location>
        <begin position="916"/>
        <end position="992"/>
    </location>
</feature>
<dbReference type="CDD" id="cd05693">
    <property type="entry name" value="S1_Rrp5_repeat_hs1_sc1"/>
    <property type="match status" value="1"/>
</dbReference>
<dbReference type="PROSITE" id="PS50126">
    <property type="entry name" value="S1"/>
    <property type="match status" value="12"/>
</dbReference>
<accession>A0A9W8TN00</accession>
<feature type="compositionally biased region" description="Low complexity" evidence="10">
    <location>
        <begin position="29"/>
        <end position="49"/>
    </location>
</feature>
<evidence type="ECO:0000256" key="3">
    <source>
        <dbReference type="ARBA" id="ARBA00022552"/>
    </source>
</evidence>
<feature type="domain" description="S1 motif" evidence="11">
    <location>
        <begin position="1204"/>
        <end position="1273"/>
    </location>
</feature>
<feature type="domain" description="S1 motif" evidence="11">
    <location>
        <begin position="812"/>
        <end position="881"/>
    </location>
</feature>
<name>A0A9W8TN00_9PEZI</name>
<dbReference type="CDD" id="cd05703">
    <property type="entry name" value="S1_Rrp5_repeat_hs12_sc9"/>
    <property type="match status" value="1"/>
</dbReference>
<dbReference type="FunFam" id="2.40.50.140:FF:000196">
    <property type="entry name" value="rRNA biogenesis protein RRP5"/>
    <property type="match status" value="1"/>
</dbReference>
<dbReference type="SUPFAM" id="SSF50249">
    <property type="entry name" value="Nucleic acid-binding proteins"/>
    <property type="match status" value="11"/>
</dbReference>
<dbReference type="CDD" id="cd05708">
    <property type="entry name" value="S1_Rrp5_repeat_sc12"/>
    <property type="match status" value="1"/>
</dbReference>
<dbReference type="PANTHER" id="PTHR23270">
    <property type="entry name" value="PROGRAMMED CELL DEATH PROTEIN 11 PRE-RRNA PROCESSING PROTEIN RRP5"/>
    <property type="match status" value="1"/>
</dbReference>
<dbReference type="FunFam" id="2.40.50.140:FF:000159">
    <property type="entry name" value="rRNA biogenesis protein rrp5"/>
    <property type="match status" value="1"/>
</dbReference>